<evidence type="ECO:0000313" key="11">
    <source>
        <dbReference type="Proteomes" id="UP000679213"/>
    </source>
</evidence>
<dbReference type="InterPro" id="IPR052216">
    <property type="entry name" value="CRISPR_Csm3_endoribonuclease"/>
</dbReference>
<evidence type="ECO:0000256" key="3">
    <source>
        <dbReference type="ARBA" id="ARBA00022722"/>
    </source>
</evidence>
<keyword evidence="7" id="KW-0051">Antiviral defense</keyword>
<proteinExistence type="inferred from homology"/>
<dbReference type="InterPro" id="IPR013412">
    <property type="entry name" value="CRISPR-assoc_RAMP_Csm3"/>
</dbReference>
<dbReference type="Pfam" id="PF03787">
    <property type="entry name" value="RAMPs"/>
    <property type="match status" value="1"/>
</dbReference>
<keyword evidence="5 10" id="KW-0378">Hydrolase</keyword>
<evidence type="ECO:0000313" key="10">
    <source>
        <dbReference type="EMBL" id="CAB3289523.1"/>
    </source>
</evidence>
<keyword evidence="6" id="KW-0694">RNA-binding</keyword>
<dbReference type="GO" id="GO:0004519">
    <property type="term" value="F:endonuclease activity"/>
    <property type="evidence" value="ECO:0007669"/>
    <property type="project" value="UniProtKB-KW"/>
</dbReference>
<organism evidence="10 11">
    <name type="scientific">Methanocaldococcus lauensis</name>
    <dbReference type="NCBI Taxonomy" id="2546128"/>
    <lineage>
        <taxon>Archaea</taxon>
        <taxon>Methanobacteriati</taxon>
        <taxon>Methanobacteriota</taxon>
        <taxon>Methanomada group</taxon>
        <taxon>Methanococci</taxon>
        <taxon>Methanococcales</taxon>
        <taxon>Methanocaldococcaceae</taxon>
        <taxon>Methanocaldococcus</taxon>
    </lineage>
</organism>
<evidence type="ECO:0000256" key="7">
    <source>
        <dbReference type="ARBA" id="ARBA00023118"/>
    </source>
</evidence>
<dbReference type="GO" id="GO:0016787">
    <property type="term" value="F:hydrolase activity"/>
    <property type="evidence" value="ECO:0007669"/>
    <property type="project" value="UniProtKB-KW"/>
</dbReference>
<dbReference type="Proteomes" id="UP000679213">
    <property type="component" value="Chromosome I"/>
</dbReference>
<accession>A0A8D6PT94</accession>
<evidence type="ECO:0000256" key="5">
    <source>
        <dbReference type="ARBA" id="ARBA00022801"/>
    </source>
</evidence>
<evidence type="ECO:0000256" key="4">
    <source>
        <dbReference type="ARBA" id="ARBA00022759"/>
    </source>
</evidence>
<comment type="similarity">
    <text evidence="1">Belongs to the CRISPR-associated Csm3 family.</text>
</comment>
<evidence type="ECO:0000259" key="9">
    <source>
        <dbReference type="Pfam" id="PF03787"/>
    </source>
</evidence>
<dbReference type="GeneID" id="65884060"/>
<evidence type="ECO:0000256" key="8">
    <source>
        <dbReference type="ARBA" id="ARBA00033183"/>
    </source>
</evidence>
<sequence>MVFGNNTNNIPKASKDSQDNGILLKGKVILEGIIELQTGIHIGGNKETLKIGGTDNSVIKDANGLVYIPGSSLKGKIRSLLEKVYGTYKIENNERKPKNNGEPCECGRVECVICQLFGPHNSNNIIKPPRVVVRDAYLVKKDNNKNEYVPVDLNEINDYLEIKPENMIDRLKGTAKHPRFTERVVKGSMFKFEVVFNIYEENDKELIKKFIEGLKLLEDDYLGGSGSRGYGKIKFRELKLINRPKKYYEGKGKEIIKPNESTNNLDELIKILDKKNDDNNFWIYDQNDT</sequence>
<keyword evidence="11" id="KW-1185">Reference proteome</keyword>
<dbReference type="GO" id="GO:0051607">
    <property type="term" value="P:defense response to virus"/>
    <property type="evidence" value="ECO:0007669"/>
    <property type="project" value="UniProtKB-KW"/>
</dbReference>
<dbReference type="EMBL" id="LR792632">
    <property type="protein sequence ID" value="CAB3289523.1"/>
    <property type="molecule type" value="Genomic_DNA"/>
</dbReference>
<protein>
    <recommendedName>
        <fullName evidence="2">CRISPR system Cms endoribonuclease Csm3</fullName>
    </recommendedName>
    <alternativeName>
        <fullName evidence="8">CRISPR type III A-associated RAMP protein Csm3</fullName>
    </alternativeName>
</protein>
<dbReference type="InterPro" id="IPR005537">
    <property type="entry name" value="RAMP_III_fam"/>
</dbReference>
<dbReference type="PANTHER" id="PTHR35579:SF3">
    <property type="entry name" value="CRISPR SYSTEM CMS ENDORIBONUCLEASE CSM3"/>
    <property type="match status" value="1"/>
</dbReference>
<gene>
    <name evidence="10" type="primary">csm</name>
    <name evidence="10" type="ORF">MLAUSG7_1267</name>
</gene>
<feature type="domain" description="CRISPR type III-associated protein" evidence="9">
    <location>
        <begin position="34"/>
        <end position="234"/>
    </location>
</feature>
<evidence type="ECO:0000256" key="6">
    <source>
        <dbReference type="ARBA" id="ARBA00022884"/>
    </source>
</evidence>
<keyword evidence="4" id="KW-0255">Endonuclease</keyword>
<evidence type="ECO:0000256" key="2">
    <source>
        <dbReference type="ARBA" id="ARBA00022150"/>
    </source>
</evidence>
<dbReference type="AlphaFoldDB" id="A0A8D6PT94"/>
<reference evidence="10 11" key="1">
    <citation type="submission" date="2020-04" db="EMBL/GenBank/DDBJ databases">
        <authorList>
            <consortium name="Genoscope - CEA"/>
            <person name="William W."/>
        </authorList>
    </citation>
    <scope>NUCLEOTIDE SEQUENCE [LARGE SCALE GENOMIC DNA]</scope>
    <source>
        <strain evidence="10 11">SG7</strain>
    </source>
</reference>
<name>A0A8D6PT94_9EURY</name>
<dbReference type="NCBIfam" id="TIGR02582">
    <property type="entry name" value="cas7_TM1809"/>
    <property type="match status" value="1"/>
</dbReference>
<dbReference type="KEGG" id="mesg:MLAUSG7_1267"/>
<dbReference type="PANTHER" id="PTHR35579">
    <property type="entry name" value="CRISPR SYSTEM CMS ENDORIBONUCLEASE CSM3"/>
    <property type="match status" value="1"/>
</dbReference>
<keyword evidence="3" id="KW-0540">Nuclease</keyword>
<dbReference type="GO" id="GO:0003723">
    <property type="term" value="F:RNA binding"/>
    <property type="evidence" value="ECO:0007669"/>
    <property type="project" value="UniProtKB-KW"/>
</dbReference>
<dbReference type="RefSeq" id="WP_214399603.1">
    <property type="nucleotide sequence ID" value="NZ_LR792632.1"/>
</dbReference>
<evidence type="ECO:0000256" key="1">
    <source>
        <dbReference type="ARBA" id="ARBA00006342"/>
    </source>
</evidence>